<proteinExistence type="predicted"/>
<keyword evidence="7" id="KW-0808">Transferase</keyword>
<comment type="pathway">
    <text evidence="3">Amino-acid biosynthesis; ergothioneine biosynthesis.</text>
</comment>
<feature type="domain" description="Sulfatase-modifying factor enzyme-like" evidence="5">
    <location>
        <begin position="216"/>
        <end position="335"/>
    </location>
</feature>
<dbReference type="PATRIC" id="fig|1097667.3.peg.3846"/>
<dbReference type="GO" id="GO:0016301">
    <property type="term" value="F:kinase activity"/>
    <property type="evidence" value="ECO:0007669"/>
    <property type="project" value="UniProtKB-KW"/>
</dbReference>
<dbReference type="AlphaFoldDB" id="H0EAK7"/>
<dbReference type="Proteomes" id="UP000005143">
    <property type="component" value="Unassembled WGS sequence"/>
</dbReference>
<dbReference type="PANTHER" id="PTHR23150:SF36">
    <property type="entry name" value="HERCYNINE OXYGENASE"/>
    <property type="match status" value="1"/>
</dbReference>
<evidence type="ECO:0000256" key="2">
    <source>
        <dbReference type="ARBA" id="ARBA00023004"/>
    </source>
</evidence>
<sequence>MHDAEALPVPTHEPAAGEDRARAAPGGPRGSRDPAAGEPLNGLGAVEDPVAALHAPLPADPHDALVAVRRRTRALVAGLTVEQLERQVSPLMSPLVWDLAHIAAYEDLWLVHRHGQRPLLHPELAAVYDAFETPRTVRGDIELLDVAAAWEYLAEVRSRVEQVVAERGVDPELHEMVLQHEMQHTETMLQAMRLGALAPWLDALPGDGDASATGVELLDLPGGSGLLGAPAGVFSYDNERPRHERALAAFRIARRPLTVALWRSFAAEADGDRRWWSDEGWAWRARRDGPAGPPPDARDADVACHLSWFEAQALAAWQGLRLPSEHEWEHAAASGVLDDVGRVWEWTATTFAGYPGFEAHPYREYSEVFFDRGYRVLRGGSFAAHPRVATTTFRNWDLPERQQIFAGVRLAGDAA</sequence>
<protein>
    <submittedName>
        <fullName evidence="7">Serine/threonine kinase</fullName>
    </submittedName>
</protein>
<dbReference type="Pfam" id="PF12867">
    <property type="entry name" value="DinB_2"/>
    <property type="match status" value="1"/>
</dbReference>
<dbReference type="InterPro" id="IPR042095">
    <property type="entry name" value="SUMF_sf"/>
</dbReference>
<evidence type="ECO:0000313" key="7">
    <source>
        <dbReference type="EMBL" id="EHN09334.1"/>
    </source>
</evidence>
<keyword evidence="7" id="KW-0418">Kinase</keyword>
<feature type="region of interest" description="Disordered" evidence="4">
    <location>
        <begin position="1"/>
        <end position="43"/>
    </location>
</feature>
<accession>H0EAK7</accession>
<dbReference type="Pfam" id="PF03781">
    <property type="entry name" value="FGE-sulfatase"/>
    <property type="match status" value="1"/>
</dbReference>
<dbReference type="InterPro" id="IPR005532">
    <property type="entry name" value="SUMF_dom"/>
</dbReference>
<keyword evidence="2" id="KW-0408">Iron</keyword>
<feature type="domain" description="DinB-like" evidence="6">
    <location>
        <begin position="64"/>
        <end position="188"/>
    </location>
</feature>
<evidence type="ECO:0000256" key="4">
    <source>
        <dbReference type="SAM" id="MobiDB-lite"/>
    </source>
</evidence>
<dbReference type="EMBL" id="AGUD01000295">
    <property type="protein sequence ID" value="EHN09334.1"/>
    <property type="molecule type" value="Genomic_DNA"/>
</dbReference>
<evidence type="ECO:0000259" key="5">
    <source>
        <dbReference type="Pfam" id="PF03781"/>
    </source>
</evidence>
<gene>
    <name evidence="7" type="ORF">PAI11_38810</name>
</gene>
<organism evidence="7 8">
    <name type="scientific">Patulibacter medicamentivorans</name>
    <dbReference type="NCBI Taxonomy" id="1097667"/>
    <lineage>
        <taxon>Bacteria</taxon>
        <taxon>Bacillati</taxon>
        <taxon>Actinomycetota</taxon>
        <taxon>Thermoleophilia</taxon>
        <taxon>Solirubrobacterales</taxon>
        <taxon>Patulibacteraceae</taxon>
        <taxon>Patulibacter</taxon>
    </lineage>
</organism>
<evidence type="ECO:0000313" key="8">
    <source>
        <dbReference type="Proteomes" id="UP000005143"/>
    </source>
</evidence>
<dbReference type="Gene3D" id="3.90.1580.10">
    <property type="entry name" value="paralog of FGE (formylglycine-generating enzyme)"/>
    <property type="match status" value="2"/>
</dbReference>
<evidence type="ECO:0000259" key="6">
    <source>
        <dbReference type="Pfam" id="PF12867"/>
    </source>
</evidence>
<evidence type="ECO:0000256" key="1">
    <source>
        <dbReference type="ARBA" id="ARBA00023002"/>
    </source>
</evidence>
<dbReference type="InterPro" id="IPR024775">
    <property type="entry name" value="DinB-like"/>
</dbReference>
<dbReference type="InterPro" id="IPR034660">
    <property type="entry name" value="DinB/YfiT-like"/>
</dbReference>
<dbReference type="RefSeq" id="WP_007578344.1">
    <property type="nucleotide sequence ID" value="NZ_AGUD01000295.1"/>
</dbReference>
<dbReference type="SUPFAM" id="SSF56436">
    <property type="entry name" value="C-type lectin-like"/>
    <property type="match status" value="1"/>
</dbReference>
<keyword evidence="8" id="KW-1185">Reference proteome</keyword>
<reference evidence="7 8" key="1">
    <citation type="journal article" date="2013" name="Biodegradation">
        <title>Quantitative proteomic analysis of ibuprofen-degrading Patulibacter sp. strain I11.</title>
        <authorList>
            <person name="Almeida B."/>
            <person name="Kjeldal H."/>
            <person name="Lolas I."/>
            <person name="Knudsen A.D."/>
            <person name="Carvalho G."/>
            <person name="Nielsen K.L."/>
            <person name="Barreto Crespo M.T."/>
            <person name="Stensballe A."/>
            <person name="Nielsen J.L."/>
        </authorList>
    </citation>
    <scope>NUCLEOTIDE SEQUENCE [LARGE SCALE GENOMIC DNA]</scope>
    <source>
        <strain evidence="7 8">I11</strain>
    </source>
</reference>
<dbReference type="InterPro" id="IPR016187">
    <property type="entry name" value="CTDL_fold"/>
</dbReference>
<dbReference type="PANTHER" id="PTHR23150">
    <property type="entry name" value="SULFATASE MODIFYING FACTOR 1, 2"/>
    <property type="match status" value="1"/>
</dbReference>
<name>H0EAK7_9ACTN</name>
<dbReference type="InterPro" id="IPR051043">
    <property type="entry name" value="Sulfatase_Mod_Factor_Kinase"/>
</dbReference>
<comment type="caution">
    <text evidence="7">The sequence shown here is derived from an EMBL/GenBank/DDBJ whole genome shotgun (WGS) entry which is preliminary data.</text>
</comment>
<dbReference type="Gene3D" id="1.20.120.450">
    <property type="entry name" value="dinb family like domain"/>
    <property type="match status" value="1"/>
</dbReference>
<keyword evidence="1" id="KW-0560">Oxidoreductase</keyword>
<dbReference type="SUPFAM" id="SSF109854">
    <property type="entry name" value="DinB/YfiT-like putative metalloenzymes"/>
    <property type="match status" value="1"/>
</dbReference>
<evidence type="ECO:0000256" key="3">
    <source>
        <dbReference type="ARBA" id="ARBA00037882"/>
    </source>
</evidence>